<comment type="caution">
    <text evidence="5">The sequence shown here is derived from an EMBL/GenBank/DDBJ whole genome shotgun (WGS) entry which is preliminary data.</text>
</comment>
<keyword evidence="6" id="KW-1185">Reference proteome</keyword>
<dbReference type="RefSeq" id="WP_095503152.1">
    <property type="nucleotide sequence ID" value="NZ_CP046027.1"/>
</dbReference>
<protein>
    <submittedName>
        <fullName evidence="5">Peptidoglycan DD-metalloendopeptidase family protein</fullName>
    </submittedName>
</protein>
<dbReference type="PANTHER" id="PTHR21666">
    <property type="entry name" value="PEPTIDASE-RELATED"/>
    <property type="match status" value="1"/>
</dbReference>
<dbReference type="GO" id="GO:0004222">
    <property type="term" value="F:metalloendopeptidase activity"/>
    <property type="evidence" value="ECO:0007669"/>
    <property type="project" value="TreeGrafter"/>
</dbReference>
<feature type="compositionally biased region" description="Low complexity" evidence="2">
    <location>
        <begin position="32"/>
        <end position="45"/>
    </location>
</feature>
<feature type="compositionally biased region" description="Basic and acidic residues" evidence="2">
    <location>
        <begin position="199"/>
        <end position="215"/>
    </location>
</feature>
<feature type="region of interest" description="Disordered" evidence="2">
    <location>
        <begin position="372"/>
        <end position="437"/>
    </location>
</feature>
<dbReference type="Gene3D" id="6.10.250.3150">
    <property type="match status" value="1"/>
</dbReference>
<dbReference type="Gene3D" id="2.70.70.10">
    <property type="entry name" value="Glucose Permease (Domain IIA)"/>
    <property type="match status" value="1"/>
</dbReference>
<feature type="domain" description="M23ase beta-sheet core" evidence="4">
    <location>
        <begin position="519"/>
        <end position="611"/>
    </location>
</feature>
<evidence type="ECO:0000256" key="3">
    <source>
        <dbReference type="SAM" id="SignalP"/>
    </source>
</evidence>
<dbReference type="Proteomes" id="UP000486297">
    <property type="component" value="Unassembled WGS sequence"/>
</dbReference>
<evidence type="ECO:0000256" key="1">
    <source>
        <dbReference type="SAM" id="Coils"/>
    </source>
</evidence>
<feature type="signal peptide" evidence="3">
    <location>
        <begin position="1"/>
        <end position="21"/>
    </location>
</feature>
<dbReference type="AlphaFoldDB" id="A0A5Q3S1J4"/>
<feature type="compositionally biased region" description="Basic and acidic residues" evidence="2">
    <location>
        <begin position="149"/>
        <end position="160"/>
    </location>
</feature>
<feature type="compositionally biased region" description="Basic and acidic residues" evidence="2">
    <location>
        <begin position="395"/>
        <end position="408"/>
    </location>
</feature>
<dbReference type="Pfam" id="PF01551">
    <property type="entry name" value="Peptidase_M23"/>
    <property type="match status" value="1"/>
</dbReference>
<reference evidence="5" key="1">
    <citation type="journal article" name="Emerg. Infect. Dis.">
        <title>Two cases of a newly characterized neisseria species.</title>
        <authorList>
            <person name="Mustapha M."/>
            <person name="Lemos A.P.S."/>
            <person name="Harrison L.H."/>
            <person name="Vantyne D."/>
            <person name="Sacchi C.T."/>
        </authorList>
    </citation>
    <scope>NUCLEOTIDE SEQUENCE</scope>
    <source>
        <strain evidence="5">N.95.16</strain>
    </source>
</reference>
<evidence type="ECO:0000313" key="6">
    <source>
        <dbReference type="Proteomes" id="UP000486297"/>
    </source>
</evidence>
<dbReference type="SUPFAM" id="SSF51261">
    <property type="entry name" value="Duplicated hybrid motif"/>
    <property type="match status" value="1"/>
</dbReference>
<keyword evidence="1" id="KW-0175">Coiled coil</keyword>
<gene>
    <name evidence="5" type="ORF">GJU80_00455</name>
</gene>
<sequence length="616" mass="67127">MRYTPLLLALLLCFAAPSFSANDSAKEKAAAAKKNTQTKKATAPKEAAKANDKKTAAKDKKDSGKTASAKTKEKADNKPTEKAKAVAKKDDKVDNKKSNAKGADNKKAAAQSKEQPVKKAAAKNTKESAKEKESNSKQTNKKAAAKPETAAKKDNKKEAAKQPAKQETAKKESAKKEPVKKAADKKETAKPVAKANAANDKKSAAAPSKDSDELRSAVSAATNDLNAKQALNKRTADFLVRVNADLKKLQQTRNSLSNINRQQRDAWNKLQQLDKDLTRLKAEVGNTRAQISRFVSGNYKNSQPNAVALFLKNAEPGQKTRFLRYTRYINASNEKVMADLAKQQKELAAQETKINNELSRLKRLQANAQAALKKQGAKNTPEQVESRRQNAAMAKDAKKSVTQKDNEQRLNNLIKDLDKQKAEQRKKEAEARKKAAEARLAAAEKARQAAKAKEEQAAKERAAMSNLTDEDMKLQAPKSGSFVTISNPNSFSRMQGRLKKPVNGMLSGLFGHQRESGEMWKGVFYTTPPAAVNSIAAGNVVYASELEGYGNVVVVDHGDKYVSVYSGLSEIGVVKGYSVSQGHKIGTSGTLPSGEEGLYLEIRYNGQNMNPLSWIN</sequence>
<accession>A0A5Q3S1J4</accession>
<evidence type="ECO:0000259" key="4">
    <source>
        <dbReference type="Pfam" id="PF01551"/>
    </source>
</evidence>
<dbReference type="EMBL" id="WJXO01000001">
    <property type="protein sequence ID" value="MRN37025.1"/>
    <property type="molecule type" value="Genomic_DNA"/>
</dbReference>
<keyword evidence="3" id="KW-0732">Signal</keyword>
<dbReference type="InterPro" id="IPR016047">
    <property type="entry name" value="M23ase_b-sheet_dom"/>
</dbReference>
<feature type="chain" id="PRO_5043927060" evidence="3">
    <location>
        <begin position="22"/>
        <end position="616"/>
    </location>
</feature>
<feature type="compositionally biased region" description="Basic and acidic residues" evidence="2">
    <location>
        <begin position="415"/>
        <end position="437"/>
    </location>
</feature>
<feature type="compositionally biased region" description="Basic and acidic residues" evidence="2">
    <location>
        <begin position="167"/>
        <end position="189"/>
    </location>
</feature>
<evidence type="ECO:0000313" key="5">
    <source>
        <dbReference type="EMBL" id="MRN37025.1"/>
    </source>
</evidence>
<dbReference type="InterPro" id="IPR050570">
    <property type="entry name" value="Cell_wall_metabolism_enzyme"/>
</dbReference>
<dbReference type="InterPro" id="IPR011055">
    <property type="entry name" value="Dup_hybrid_motif"/>
</dbReference>
<feature type="region of interest" description="Disordered" evidence="2">
    <location>
        <begin position="23"/>
        <end position="217"/>
    </location>
</feature>
<evidence type="ECO:0000256" key="2">
    <source>
        <dbReference type="SAM" id="MobiDB-lite"/>
    </source>
</evidence>
<organism evidence="5 6">
    <name type="scientific">Neisseria brasiliensis</name>
    <dbReference type="NCBI Taxonomy" id="2666100"/>
    <lineage>
        <taxon>Bacteria</taxon>
        <taxon>Pseudomonadati</taxon>
        <taxon>Pseudomonadota</taxon>
        <taxon>Betaproteobacteria</taxon>
        <taxon>Neisseriales</taxon>
        <taxon>Neisseriaceae</taxon>
        <taxon>Neisseria</taxon>
    </lineage>
</organism>
<proteinExistence type="predicted"/>
<dbReference type="PANTHER" id="PTHR21666:SF291">
    <property type="entry name" value="STAGE II SPORULATION PROTEIN Q"/>
    <property type="match status" value="1"/>
</dbReference>
<dbReference type="CDD" id="cd12797">
    <property type="entry name" value="M23_peptidase"/>
    <property type="match status" value="1"/>
</dbReference>
<name>A0A5Q3S1J4_9NEIS</name>
<feature type="compositionally biased region" description="Basic and acidic residues" evidence="2">
    <location>
        <begin position="46"/>
        <end position="107"/>
    </location>
</feature>
<feature type="compositionally biased region" description="Basic and acidic residues" evidence="2">
    <location>
        <begin position="124"/>
        <end position="135"/>
    </location>
</feature>
<feature type="coiled-coil region" evidence="1">
    <location>
        <begin position="239"/>
        <end position="290"/>
    </location>
</feature>